<dbReference type="Pfam" id="PF10783">
    <property type="entry name" value="DUF2599"/>
    <property type="match status" value="1"/>
</dbReference>
<protein>
    <submittedName>
        <fullName evidence="2">DUF2599 domain-containing protein</fullName>
    </submittedName>
</protein>
<keyword evidence="3" id="KW-1185">Reference proteome</keyword>
<evidence type="ECO:0000313" key="3">
    <source>
        <dbReference type="Proteomes" id="UP001056681"/>
    </source>
</evidence>
<sequence length="176" mass="19188">MDTRMRRVVVGLLVLVAGLAGGALLNELLFARGERLAAAAPREGSCSSYVNTAESRWFVDQWGETSLRIVPTACGRRIGPSDTPHMFYEIVKLYGDPEQFGSGPRPSDRWKNVKGMINQLTCHLRIARDKDEWNLEPYRPWVGDDATDNAGCNPYIPGKAGDPATAKHAGEGASGT</sequence>
<reference evidence="2" key="1">
    <citation type="submission" date="2020-10" db="EMBL/GenBank/DDBJ databases">
        <title>Whole-genome sequence of Luteibacter sp. EIF3.</title>
        <authorList>
            <person name="Friedrich I."/>
            <person name="Hertel R."/>
            <person name="Daniel R."/>
        </authorList>
    </citation>
    <scope>NUCLEOTIDE SEQUENCE</scope>
    <source>
        <strain evidence="2">EIF3</strain>
    </source>
</reference>
<organism evidence="2 3">
    <name type="scientific">Luteibacter flocculans</name>
    <dbReference type="NCBI Taxonomy" id="2780091"/>
    <lineage>
        <taxon>Bacteria</taxon>
        <taxon>Pseudomonadati</taxon>
        <taxon>Pseudomonadota</taxon>
        <taxon>Gammaproteobacteria</taxon>
        <taxon>Lysobacterales</taxon>
        <taxon>Rhodanobacteraceae</taxon>
        <taxon>Luteibacter</taxon>
    </lineage>
</organism>
<evidence type="ECO:0000313" key="2">
    <source>
        <dbReference type="EMBL" id="URL58882.1"/>
    </source>
</evidence>
<dbReference type="InterPro" id="IPR019719">
    <property type="entry name" value="DUF2599"/>
</dbReference>
<dbReference type="EMBL" id="CP063231">
    <property type="protein sequence ID" value="URL58882.1"/>
    <property type="molecule type" value="Genomic_DNA"/>
</dbReference>
<dbReference type="Proteomes" id="UP001056681">
    <property type="component" value="Chromosome"/>
</dbReference>
<accession>A0ABY4T4R0</accession>
<name>A0ABY4T4R0_9GAMM</name>
<dbReference type="RefSeq" id="WP_250339559.1">
    <property type="nucleotide sequence ID" value="NZ_CP063231.1"/>
</dbReference>
<evidence type="ECO:0000256" key="1">
    <source>
        <dbReference type="SAM" id="MobiDB-lite"/>
    </source>
</evidence>
<proteinExistence type="predicted"/>
<feature type="region of interest" description="Disordered" evidence="1">
    <location>
        <begin position="153"/>
        <end position="176"/>
    </location>
</feature>
<gene>
    <name evidence="2" type="ORF">IM816_01825</name>
</gene>